<dbReference type="EMBL" id="MINH01000019">
    <property type="protein sequence ID" value="POG09848.1"/>
    <property type="molecule type" value="Genomic_DNA"/>
</dbReference>
<comment type="catalytic activity">
    <reaction evidence="1">
        <text>S-ubiquitinyl-[E2 ubiquitin-conjugating enzyme]-L-cysteine + [acceptor protein]-L-lysine = [E2 ubiquitin-conjugating enzyme]-L-cysteine + N(6)-ubiquitinyl-[acceptor protein]-L-lysine.</text>
        <dbReference type="EC" id="2.3.2.27"/>
    </reaction>
</comment>
<evidence type="ECO:0000256" key="6">
    <source>
        <dbReference type="ARBA" id="ARBA00022525"/>
    </source>
</evidence>
<keyword evidence="10 14" id="KW-0833">Ubl conjugation pathway</keyword>
<keyword evidence="8 14" id="KW-0808">Transferase</keyword>
<dbReference type="InterPro" id="IPR051071">
    <property type="entry name" value="LRR-bact_E3_ubiq_ligases"/>
</dbReference>
<keyword evidence="11 14" id="KW-0832">Ubl conjugation</keyword>
<dbReference type="Gene3D" id="1.20.58.360">
    <property type="entry name" value="Shigella T3SS effector IpaH defines"/>
    <property type="match status" value="1"/>
</dbReference>
<dbReference type="PANTHER" id="PTHR47114">
    <property type="match status" value="1"/>
</dbReference>
<dbReference type="InterPro" id="IPR046673">
    <property type="entry name" value="ToxA_N"/>
</dbReference>
<evidence type="ECO:0000256" key="14">
    <source>
        <dbReference type="PROSITE-ProRule" id="PRU01398"/>
    </source>
</evidence>
<dbReference type="EC" id="2.3.2.27" evidence="5"/>
<dbReference type="Proteomes" id="UP000237230">
    <property type="component" value="Unassembled WGS sequence"/>
</dbReference>
<dbReference type="InterPro" id="IPR029487">
    <property type="entry name" value="NEL_dom"/>
</dbReference>
<dbReference type="InterPro" id="IPR001611">
    <property type="entry name" value="Leu-rich_rpt"/>
</dbReference>
<comment type="caution">
    <text evidence="18">The sequence shown here is derived from an EMBL/GenBank/DDBJ whole genome shotgun (WGS) entry which is preliminary data.</text>
</comment>
<dbReference type="PROSITE" id="PS51450">
    <property type="entry name" value="LRR"/>
    <property type="match status" value="2"/>
</dbReference>
<keyword evidence="16" id="KW-1133">Transmembrane helix</keyword>
<evidence type="ECO:0000256" key="9">
    <source>
        <dbReference type="ARBA" id="ARBA00022737"/>
    </source>
</evidence>
<reference evidence="18 19" key="1">
    <citation type="submission" date="2016-08" db="EMBL/GenBank/DDBJ databases">
        <authorList>
            <person name="Seilhamer J.J."/>
        </authorList>
    </citation>
    <scope>NUCLEOTIDE SEQUENCE [LARGE SCALE GENOMIC DNA]</scope>
    <source>
        <strain evidence="18 19">KH-21-114</strain>
    </source>
</reference>
<evidence type="ECO:0000256" key="12">
    <source>
        <dbReference type="ARBA" id="ARBA00023026"/>
    </source>
</evidence>
<sequence>MAKTKVHSKLQHLAQDFIAEQLPGWLKNATQAQLGSLRACMSAHLKSQKHMAAASQQLLPLDRFAAQKLELAIRQQLALDIDLFKVNWHEQRRRFSVAPGRLPEDDDYFVTMPALQKLLQNFHEGETFYAQTALTDATAAPGEPERVVSRRIDDIVRLCRSVDVGKSYQEHLKQVLTSALERQLATDKRQELAVAVEIAAIKGQLTYSDQNMLRQVAQGRPAQLPLGFELSMGDLQLLGQRVDGAVAFELVGTPAGLPGLVFNPRKLLGVLLYLPDDAERPLRRFDDWATANLALVAAMRDDRFRKAIARRIALAGQPEFLITLGKRLRDPKPDLEPRRVAENGEGFAALAAGHVQRIKDDAALLAVPTAQADASAAAERLRQLKAVGLVLVNLAGLFVPGVAVLLLADLARQVLSQVYEGVSDWAQDHQHEALEHLLQVASTVAAGAAIAGGTQALRSAFVDRLEPVVTEAGGKRLWQHDLQPYEERASLPPLKELDNGLLSDGKAHWWRCNGVLYRVRRNGAGTWRLLHREGAGVFGPVLENNGERAWRMVYERPLEWQGTSLLLKRLWPDATKLSTERISQILAVADVDEAHLRGLLVERRPLPVRLRDTLERFAVDARIHDFFAQIGAGGNDTEALQWCIDRLGLQDQSLAGQIESIQASSEALRSPMLEHFAKAYLADEPLLATLKAAFPGLADAYALDLLKNASVEVRQRLTSESRVPLALAEQVRGMLQEARLTRAREALYLRSSYHADVVTLVFSLLRRQSLLPGEINLVLRERSSGGAVLERLFPEMGGAQPLTVMVRANGAFALFDEAGRASEIEVAEPQGLFEVLAACLPPAFMQRRGWAGEDAAERIRSAMQRALPGDRRALIRLLGWLEARPVGSSLHRLRDGRLGYLLSGRGAPAGTEGRILRQRIRGLYPSFDEAAVDRYLQLLLNQSGSAYAILLRQEQEYRALEESLQHWRNAVSAPERGRRGAVADIFLRAWRLEGEEAFYRNGQPAGLRISVLGIPARSLPPIPVGTDFGHITDMALVGMRLEALPAGFLRHFPELRRLDLSDNALSTIPDDLHWLTALRHLRLARNQIRMSEGQVNALAALGRLRTLNLNENRLGSISLRFNQLSRLRELHLYRAGLLAVPSGLEWCGLLEYADLSHNQISSLPEVLLDAPLALRQVVRVAHNPLSVADLERLYAPIPAPANLPPLEDNLQVQAILDARNAWLDTLAAPEQVSRAEQWDALQGEAGSTQFFELLTELTDTSDFRLARDDLSQRAWTMIQLAHDDSRIRTELFERAADPRTCVDSVAHCFSQLEVRMRVLQVTFGQEPLASRDARLLLAQRMFRLDQVEMFARSDFQGRLAKGRRVDEVEVSLAYRAGLAERLNLLGQPRTMEYQRLAEVTQVHLDRAYRAVLAAETGSERIRYISQRDFWTPYLRDRYPEAFAQIAERFDTKMDALDDEKEALGSSAYVQRCEKLRDDREQALDALALKLTQDELNMTSSGSSRTSGGNEPLPPAS</sequence>
<dbReference type="Gene3D" id="3.80.10.10">
    <property type="entry name" value="Ribonuclease Inhibitor"/>
    <property type="match status" value="1"/>
</dbReference>
<dbReference type="SMART" id="SM00369">
    <property type="entry name" value="LRR_TYP"/>
    <property type="match status" value="5"/>
</dbReference>
<comment type="PTM">
    <text evidence="14">Ubiquitinated in the presence of host E1 ubiquitin-activating enzyme, E2 ubiquitin-conjugating enzyme and ubiquitin.</text>
</comment>
<dbReference type="InterPro" id="IPR003591">
    <property type="entry name" value="Leu-rich_rpt_typical-subtyp"/>
</dbReference>
<dbReference type="PANTHER" id="PTHR47114:SF2">
    <property type="entry name" value="OLIGODENDROCYTE-MYELIN GLYCOPROTEIN"/>
    <property type="match status" value="1"/>
</dbReference>
<evidence type="ECO:0000256" key="13">
    <source>
        <dbReference type="ARBA" id="ARBA00023200"/>
    </source>
</evidence>
<dbReference type="RefSeq" id="WP_103446653.1">
    <property type="nucleotide sequence ID" value="NZ_MINH01000019.1"/>
</dbReference>
<keyword evidence="16" id="KW-0472">Membrane</keyword>
<name>A0A2S3X401_PSEPU</name>
<proteinExistence type="inferred from homology"/>
<dbReference type="Pfam" id="PF14496">
    <property type="entry name" value="NEL"/>
    <property type="match status" value="1"/>
</dbReference>
<evidence type="ECO:0000256" key="15">
    <source>
        <dbReference type="SAM" id="MobiDB-lite"/>
    </source>
</evidence>
<evidence type="ECO:0000313" key="19">
    <source>
        <dbReference type="Proteomes" id="UP000237230"/>
    </source>
</evidence>
<keyword evidence="6 14" id="KW-0964">Secreted</keyword>
<evidence type="ECO:0000256" key="5">
    <source>
        <dbReference type="ARBA" id="ARBA00012483"/>
    </source>
</evidence>
<organism evidence="18 19">
    <name type="scientific">Pseudomonas putida</name>
    <name type="common">Arthrobacter siderocapsulatus</name>
    <dbReference type="NCBI Taxonomy" id="303"/>
    <lineage>
        <taxon>Bacteria</taxon>
        <taxon>Pseudomonadati</taxon>
        <taxon>Pseudomonadota</taxon>
        <taxon>Gammaproteobacteria</taxon>
        <taxon>Pseudomonadales</taxon>
        <taxon>Pseudomonadaceae</taxon>
        <taxon>Pseudomonas</taxon>
    </lineage>
</organism>
<dbReference type="Pfam" id="PF13855">
    <property type="entry name" value="LRR_8"/>
    <property type="match status" value="1"/>
</dbReference>
<comment type="subcellular location">
    <subcellularLocation>
        <location evidence="2">Host cytoplasm</location>
    </subcellularLocation>
    <subcellularLocation>
        <location evidence="3">Secreted</location>
    </subcellularLocation>
</comment>
<evidence type="ECO:0000256" key="3">
    <source>
        <dbReference type="ARBA" id="ARBA00004613"/>
    </source>
</evidence>
<dbReference type="GO" id="GO:0061630">
    <property type="term" value="F:ubiquitin protein ligase activity"/>
    <property type="evidence" value="ECO:0007669"/>
    <property type="project" value="UniProtKB-EC"/>
</dbReference>
<keyword evidence="13 14" id="KW-1035">Host cytoplasm</keyword>
<evidence type="ECO:0000256" key="7">
    <source>
        <dbReference type="ARBA" id="ARBA00022614"/>
    </source>
</evidence>
<feature type="region of interest" description="Disordered" evidence="15">
    <location>
        <begin position="1494"/>
        <end position="1516"/>
    </location>
</feature>
<evidence type="ECO:0000256" key="4">
    <source>
        <dbReference type="ARBA" id="ARBA00009868"/>
    </source>
</evidence>
<dbReference type="GO" id="GO:0016567">
    <property type="term" value="P:protein ubiquitination"/>
    <property type="evidence" value="ECO:0007669"/>
    <property type="project" value="InterPro"/>
</dbReference>
<dbReference type="InterPro" id="IPR032675">
    <property type="entry name" value="LRR_dom_sf"/>
</dbReference>
<dbReference type="SUPFAM" id="SSF52075">
    <property type="entry name" value="Outer arm dynein light chain 1"/>
    <property type="match status" value="1"/>
</dbReference>
<reference evidence="18 19" key="2">
    <citation type="submission" date="2018-03" db="EMBL/GenBank/DDBJ databases">
        <title>Draft genome of Pseudomonas putida strain KH-21-114.</title>
        <authorList>
            <person name="Yoshizawa S."/>
            <person name="Khan N.H."/>
            <person name="Nishimura M."/>
            <person name="Chiura H.X."/>
            <person name="Ogura Y."/>
            <person name="Hayashi T."/>
            <person name="Kogure K."/>
        </authorList>
    </citation>
    <scope>NUCLEOTIDE SEQUENCE [LARGE SCALE GENOMIC DNA]</scope>
    <source>
        <strain evidence="18 19">KH-21-114</strain>
    </source>
</reference>
<dbReference type="Pfam" id="PF20178">
    <property type="entry name" value="ToxA_N"/>
    <property type="match status" value="1"/>
</dbReference>
<evidence type="ECO:0000313" key="18">
    <source>
        <dbReference type="EMBL" id="POG09848.1"/>
    </source>
</evidence>
<evidence type="ECO:0000256" key="11">
    <source>
        <dbReference type="ARBA" id="ARBA00022843"/>
    </source>
</evidence>
<feature type="compositionally biased region" description="Low complexity" evidence="15">
    <location>
        <begin position="1498"/>
        <end position="1508"/>
    </location>
</feature>
<keyword evidence="16" id="KW-0812">Transmembrane</keyword>
<feature type="active site" description="Glycyl thioester intermediate" evidence="14">
    <location>
        <position position="1301"/>
    </location>
</feature>
<protein>
    <recommendedName>
        <fullName evidence="5">RING-type E3 ubiquitin transferase</fullName>
        <ecNumber evidence="5">2.3.2.27</ecNumber>
    </recommendedName>
</protein>
<keyword evidence="12" id="KW-0843">Virulence</keyword>
<evidence type="ECO:0000256" key="10">
    <source>
        <dbReference type="ARBA" id="ARBA00022786"/>
    </source>
</evidence>
<evidence type="ECO:0000256" key="8">
    <source>
        <dbReference type="ARBA" id="ARBA00022679"/>
    </source>
</evidence>
<evidence type="ECO:0000256" key="2">
    <source>
        <dbReference type="ARBA" id="ARBA00004192"/>
    </source>
</evidence>
<evidence type="ECO:0000256" key="1">
    <source>
        <dbReference type="ARBA" id="ARBA00000900"/>
    </source>
</evidence>
<dbReference type="OrthoDB" id="1467561at2"/>
<keyword evidence="9" id="KW-0677">Repeat</keyword>
<dbReference type="PROSITE" id="PS52053">
    <property type="entry name" value="NEL"/>
    <property type="match status" value="1"/>
</dbReference>
<evidence type="ECO:0000256" key="16">
    <source>
        <dbReference type="SAM" id="Phobius"/>
    </source>
</evidence>
<feature type="transmembrane region" description="Helical" evidence="16">
    <location>
        <begin position="386"/>
        <end position="408"/>
    </location>
</feature>
<accession>A0A2S3X401</accession>
<dbReference type="GO" id="GO:0005576">
    <property type="term" value="C:extracellular region"/>
    <property type="evidence" value="ECO:0007669"/>
    <property type="project" value="UniProtKB-SubCell"/>
</dbReference>
<feature type="domain" description="NEL" evidence="17">
    <location>
        <begin position="1214"/>
        <end position="1510"/>
    </location>
</feature>
<dbReference type="GO" id="GO:0030430">
    <property type="term" value="C:host cell cytoplasm"/>
    <property type="evidence" value="ECO:0007669"/>
    <property type="project" value="UniProtKB-SubCell"/>
</dbReference>
<evidence type="ECO:0000259" key="17">
    <source>
        <dbReference type="PROSITE" id="PS52053"/>
    </source>
</evidence>
<gene>
    <name evidence="18" type="ORF">BGP84_08920</name>
</gene>
<comment type="similarity">
    <text evidence="4 14">Belongs to the LRR-containing bacterial E3 ligase family.</text>
</comment>
<keyword evidence="7" id="KW-0433">Leucine-rich repeat</keyword>